<dbReference type="EMBL" id="CP118101">
    <property type="protein sequence ID" value="WDH82527.1"/>
    <property type="molecule type" value="Genomic_DNA"/>
</dbReference>
<keyword evidence="4" id="KW-1185">Reference proteome</keyword>
<evidence type="ECO:0000313" key="1">
    <source>
        <dbReference type="EMBL" id="WDH82527.1"/>
    </source>
</evidence>
<sequence>MKLAEALILRSDIQTKIQQLRFRLEGVVRVQEGEPPAEDPAELFAELEESLSQYTKLVQDINRTNSQTLLDTGISIADALALRENYVKHRDVLYDVIRQATIRLERTSRSEIKFVTTVDHKKLQKQVDELAKAHRVLDTKIQEKNWTTELITTA</sequence>
<reference evidence="1 4" key="1">
    <citation type="submission" date="2023-02" db="EMBL/GenBank/DDBJ databases">
        <title>Pathogen: clinical or host-associated sample.</title>
        <authorList>
            <person name="Hergert J."/>
            <person name="Casey R."/>
            <person name="Wagner J."/>
            <person name="Young E.L."/>
            <person name="Oakeson K.F."/>
        </authorList>
    </citation>
    <scope>NUCLEOTIDE SEQUENCE</scope>
    <source>
        <strain evidence="2 4">2022CK-00829</strain>
        <strain evidence="1">2022CK-00830</strain>
    </source>
</reference>
<organism evidence="1 3">
    <name type="scientific">Paenibacillus urinalis</name>
    <dbReference type="NCBI Taxonomy" id="521520"/>
    <lineage>
        <taxon>Bacteria</taxon>
        <taxon>Bacillati</taxon>
        <taxon>Bacillota</taxon>
        <taxon>Bacilli</taxon>
        <taxon>Bacillales</taxon>
        <taxon>Paenibacillaceae</taxon>
        <taxon>Paenibacillus</taxon>
    </lineage>
</organism>
<dbReference type="InterPro" id="IPR047741">
    <property type="entry name" value="DIP1984-like"/>
</dbReference>
<name>A0AAX3MYY2_9BACL</name>
<accession>A0AAX3MYY2</accession>
<dbReference type="Pfam" id="PF20935">
    <property type="entry name" value="DUF6847"/>
    <property type="match status" value="1"/>
</dbReference>
<dbReference type="AlphaFoldDB" id="A0AAX3MYY2"/>
<dbReference type="Proteomes" id="UP001220962">
    <property type="component" value="Chromosome"/>
</dbReference>
<evidence type="ECO:0000313" key="2">
    <source>
        <dbReference type="EMBL" id="WDI02273.1"/>
    </source>
</evidence>
<evidence type="ECO:0000313" key="4">
    <source>
        <dbReference type="Proteomes" id="UP001221519"/>
    </source>
</evidence>
<evidence type="ECO:0000313" key="3">
    <source>
        <dbReference type="Proteomes" id="UP001220962"/>
    </source>
</evidence>
<gene>
    <name evidence="1" type="ORF">PUW23_24285</name>
    <name evidence="2" type="ORF">PUW25_24275</name>
</gene>
<proteinExistence type="predicted"/>
<dbReference type="RefSeq" id="WP_047912715.1">
    <property type="nucleotide sequence ID" value="NZ_CP118101.1"/>
</dbReference>
<dbReference type="Gene3D" id="6.10.320.10">
    <property type="match status" value="1"/>
</dbReference>
<dbReference type="Proteomes" id="UP001221519">
    <property type="component" value="Chromosome"/>
</dbReference>
<dbReference type="EMBL" id="CP118108">
    <property type="protein sequence ID" value="WDI02273.1"/>
    <property type="molecule type" value="Genomic_DNA"/>
</dbReference>
<dbReference type="CDD" id="cd12208">
    <property type="entry name" value="DIP1984-like"/>
    <property type="match status" value="1"/>
</dbReference>
<protein>
    <submittedName>
        <fullName evidence="1">DIP1984 family protein</fullName>
    </submittedName>
</protein>
<dbReference type="NCBIfam" id="NF038048">
    <property type="entry name" value="DIP1984_fam"/>
    <property type="match status" value="1"/>
</dbReference>